<evidence type="ECO:0000313" key="2">
    <source>
        <dbReference type="EMBL" id="MCD2196674.1"/>
    </source>
</evidence>
<dbReference type="InterPro" id="IPR019587">
    <property type="entry name" value="Polyketide_cyclase/dehydratase"/>
</dbReference>
<dbReference type="InterPro" id="IPR023393">
    <property type="entry name" value="START-like_dom_sf"/>
</dbReference>
<organism evidence="2 3">
    <name type="scientific">Actinomycetospora endophytica</name>
    <dbReference type="NCBI Taxonomy" id="2291215"/>
    <lineage>
        <taxon>Bacteria</taxon>
        <taxon>Bacillati</taxon>
        <taxon>Actinomycetota</taxon>
        <taxon>Actinomycetes</taxon>
        <taxon>Pseudonocardiales</taxon>
        <taxon>Pseudonocardiaceae</taxon>
        <taxon>Actinomycetospora</taxon>
    </lineage>
</organism>
<gene>
    <name evidence="2" type="ORF">LQ327_25210</name>
</gene>
<comment type="caution">
    <text evidence="2">The sequence shown here is derived from an EMBL/GenBank/DDBJ whole genome shotgun (WGS) entry which is preliminary data.</text>
</comment>
<proteinExistence type="predicted"/>
<dbReference type="Pfam" id="PF10604">
    <property type="entry name" value="Polyketide_cyc2"/>
    <property type="match status" value="1"/>
</dbReference>
<evidence type="ECO:0000313" key="3">
    <source>
        <dbReference type="Proteomes" id="UP001199469"/>
    </source>
</evidence>
<dbReference type="SUPFAM" id="SSF55961">
    <property type="entry name" value="Bet v1-like"/>
    <property type="match status" value="1"/>
</dbReference>
<dbReference type="RefSeq" id="WP_230738555.1">
    <property type="nucleotide sequence ID" value="NZ_JAJNDB010000006.1"/>
</dbReference>
<dbReference type="Proteomes" id="UP001199469">
    <property type="component" value="Unassembled WGS sequence"/>
</dbReference>
<reference evidence="2 3" key="1">
    <citation type="submission" date="2021-11" db="EMBL/GenBank/DDBJ databases">
        <title>Draft genome sequence of Actinomycetospora sp. SF1 isolated from the rhizosphere soil.</title>
        <authorList>
            <person name="Duangmal K."/>
            <person name="Chantavorakit T."/>
        </authorList>
    </citation>
    <scope>NUCLEOTIDE SEQUENCE [LARGE SCALE GENOMIC DNA]</scope>
    <source>
        <strain evidence="2 3">TBRC 5722</strain>
    </source>
</reference>
<sequence length="153" mass="16682">MAEKAPDVVVSEVVDAPPAAVWELVGDPSRIGEISPETYSIRWLGGADGPRPGARFIGWNRKGILRWPTTSTIAEYEPQRTISWDVDVVGQSVARWSFTLESEGAGTKVTQRWQDKRTPIAALVGKGRTSDSPSHNKAGMEHTLATVKRTVEG</sequence>
<dbReference type="EMBL" id="JAJNDB010000006">
    <property type="protein sequence ID" value="MCD2196674.1"/>
    <property type="molecule type" value="Genomic_DNA"/>
</dbReference>
<keyword evidence="3" id="KW-1185">Reference proteome</keyword>
<accession>A0ABS8PI54</accession>
<feature type="region of interest" description="Disordered" evidence="1">
    <location>
        <begin position="126"/>
        <end position="153"/>
    </location>
</feature>
<name>A0ABS8PI54_9PSEU</name>
<dbReference type="CDD" id="cd07812">
    <property type="entry name" value="SRPBCC"/>
    <property type="match status" value="1"/>
</dbReference>
<protein>
    <submittedName>
        <fullName evidence="2">SRPBCC family protein</fullName>
    </submittedName>
</protein>
<dbReference type="Gene3D" id="3.30.530.20">
    <property type="match status" value="1"/>
</dbReference>
<evidence type="ECO:0000256" key="1">
    <source>
        <dbReference type="SAM" id="MobiDB-lite"/>
    </source>
</evidence>